<proteinExistence type="predicted"/>
<feature type="compositionally biased region" description="Low complexity" evidence="1">
    <location>
        <begin position="86"/>
        <end position="98"/>
    </location>
</feature>
<comment type="caution">
    <text evidence="2">The sequence shown here is derived from an EMBL/GenBank/DDBJ whole genome shotgun (WGS) entry which is preliminary data.</text>
</comment>
<feature type="region of interest" description="Disordered" evidence="1">
    <location>
        <begin position="69"/>
        <end position="105"/>
    </location>
</feature>
<keyword evidence="3" id="KW-1185">Reference proteome</keyword>
<protein>
    <submittedName>
        <fullName evidence="2">Uncharacterized protein</fullName>
    </submittedName>
</protein>
<evidence type="ECO:0000256" key="1">
    <source>
        <dbReference type="SAM" id="MobiDB-lite"/>
    </source>
</evidence>
<dbReference type="Proteomes" id="UP001487740">
    <property type="component" value="Unassembled WGS sequence"/>
</dbReference>
<accession>A0AAW0TCN9</accession>
<feature type="region of interest" description="Disordered" evidence="1">
    <location>
        <begin position="154"/>
        <end position="183"/>
    </location>
</feature>
<sequence length="183" mass="20114">MCAARLDLQPEERLRCRHQGGQLVDFGVTGNLLGWVREYLRNRASRVLFKGASSTVQKFKLGTPQVVNTLPPALHTSRQAPPPRPRAVATSHSSTTTTPESPQVTALRETVAQLTARCAAIEARFEAIDARFAAIEAERLDNIAASFEKLTVRFPEDPPRRPPRNSATLTSPPVPRSLKGNLQ</sequence>
<evidence type="ECO:0000313" key="2">
    <source>
        <dbReference type="EMBL" id="KAK8384501.1"/>
    </source>
</evidence>
<reference evidence="2 3" key="1">
    <citation type="submission" date="2023-03" db="EMBL/GenBank/DDBJ databases">
        <title>High-quality genome of Scylla paramamosain provides insights in environmental adaptation.</title>
        <authorList>
            <person name="Zhang L."/>
        </authorList>
    </citation>
    <scope>NUCLEOTIDE SEQUENCE [LARGE SCALE GENOMIC DNA]</scope>
    <source>
        <strain evidence="2">LZ_2023a</strain>
        <tissue evidence="2">Muscle</tissue>
    </source>
</reference>
<organism evidence="2 3">
    <name type="scientific">Scylla paramamosain</name>
    <name type="common">Mud crab</name>
    <dbReference type="NCBI Taxonomy" id="85552"/>
    <lineage>
        <taxon>Eukaryota</taxon>
        <taxon>Metazoa</taxon>
        <taxon>Ecdysozoa</taxon>
        <taxon>Arthropoda</taxon>
        <taxon>Crustacea</taxon>
        <taxon>Multicrustacea</taxon>
        <taxon>Malacostraca</taxon>
        <taxon>Eumalacostraca</taxon>
        <taxon>Eucarida</taxon>
        <taxon>Decapoda</taxon>
        <taxon>Pleocyemata</taxon>
        <taxon>Brachyura</taxon>
        <taxon>Eubrachyura</taxon>
        <taxon>Portunoidea</taxon>
        <taxon>Portunidae</taxon>
        <taxon>Portuninae</taxon>
        <taxon>Scylla</taxon>
    </lineage>
</organism>
<gene>
    <name evidence="2" type="ORF">O3P69_009355</name>
</gene>
<evidence type="ECO:0000313" key="3">
    <source>
        <dbReference type="Proteomes" id="UP001487740"/>
    </source>
</evidence>
<name>A0AAW0TCN9_SCYPA</name>
<dbReference type="EMBL" id="JARAKH010000035">
    <property type="protein sequence ID" value="KAK8384501.1"/>
    <property type="molecule type" value="Genomic_DNA"/>
</dbReference>
<dbReference type="AlphaFoldDB" id="A0AAW0TCN9"/>